<gene>
    <name evidence="2" type="ORF">QE382_003826</name>
</gene>
<proteinExistence type="predicted"/>
<evidence type="ECO:0000313" key="3">
    <source>
        <dbReference type="Proteomes" id="UP001244640"/>
    </source>
</evidence>
<dbReference type="EMBL" id="JAUTBA010000001">
    <property type="protein sequence ID" value="MDQ1151842.1"/>
    <property type="molecule type" value="Genomic_DNA"/>
</dbReference>
<comment type="caution">
    <text evidence="2">The sequence shown here is derived from an EMBL/GenBank/DDBJ whole genome shotgun (WGS) entry which is preliminary data.</text>
</comment>
<name>A0ABU0UAE4_9SPHI</name>
<evidence type="ECO:0000313" key="2">
    <source>
        <dbReference type="EMBL" id="MDQ1151842.1"/>
    </source>
</evidence>
<sequence length="38" mass="4733">MLQNNYLVLAIFLPFILYLNIEVMGRWQTRLREVWQFC</sequence>
<reference evidence="2 3" key="1">
    <citation type="submission" date="2023-07" db="EMBL/GenBank/DDBJ databases">
        <title>Functional and genomic diversity of the sorghum phyllosphere microbiome.</title>
        <authorList>
            <person name="Shade A."/>
        </authorList>
    </citation>
    <scope>NUCLEOTIDE SEQUENCE [LARGE SCALE GENOMIC DNA]</scope>
    <source>
        <strain evidence="2 3">SORGH_AS_0892</strain>
    </source>
</reference>
<keyword evidence="1" id="KW-0812">Transmembrane</keyword>
<keyword evidence="3" id="KW-1185">Reference proteome</keyword>
<keyword evidence="1" id="KW-0472">Membrane</keyword>
<dbReference type="Proteomes" id="UP001244640">
    <property type="component" value="Unassembled WGS sequence"/>
</dbReference>
<evidence type="ECO:0000256" key="1">
    <source>
        <dbReference type="SAM" id="Phobius"/>
    </source>
</evidence>
<accession>A0ABU0UAE4</accession>
<protein>
    <submittedName>
        <fullName evidence="2">Uncharacterized protein</fullName>
    </submittedName>
</protein>
<keyword evidence="1" id="KW-1133">Transmembrane helix</keyword>
<feature type="transmembrane region" description="Helical" evidence="1">
    <location>
        <begin position="6"/>
        <end position="23"/>
    </location>
</feature>
<organism evidence="2 3">
    <name type="scientific">Sphingobacterium zeae</name>
    <dbReference type="NCBI Taxonomy" id="1776859"/>
    <lineage>
        <taxon>Bacteria</taxon>
        <taxon>Pseudomonadati</taxon>
        <taxon>Bacteroidota</taxon>
        <taxon>Sphingobacteriia</taxon>
        <taxon>Sphingobacteriales</taxon>
        <taxon>Sphingobacteriaceae</taxon>
        <taxon>Sphingobacterium</taxon>
    </lineage>
</organism>